<dbReference type="AlphaFoldDB" id="A0A9D4FUN1"/>
<organism evidence="3 4">
    <name type="scientific">Dreissena polymorpha</name>
    <name type="common">Zebra mussel</name>
    <name type="synonym">Mytilus polymorpha</name>
    <dbReference type="NCBI Taxonomy" id="45954"/>
    <lineage>
        <taxon>Eukaryota</taxon>
        <taxon>Metazoa</taxon>
        <taxon>Spiralia</taxon>
        <taxon>Lophotrochozoa</taxon>
        <taxon>Mollusca</taxon>
        <taxon>Bivalvia</taxon>
        <taxon>Autobranchia</taxon>
        <taxon>Heteroconchia</taxon>
        <taxon>Euheterodonta</taxon>
        <taxon>Imparidentia</taxon>
        <taxon>Neoheterodontei</taxon>
        <taxon>Myida</taxon>
        <taxon>Dreissenoidea</taxon>
        <taxon>Dreissenidae</taxon>
        <taxon>Dreissena</taxon>
    </lineage>
</organism>
<gene>
    <name evidence="3" type="ORF">DPMN_132211</name>
</gene>
<protein>
    <recommendedName>
        <fullName evidence="2">B box-type domain-containing protein</fullName>
    </recommendedName>
</protein>
<dbReference type="GO" id="GO:0008270">
    <property type="term" value="F:zinc ion binding"/>
    <property type="evidence" value="ECO:0007669"/>
    <property type="project" value="UniProtKB-KW"/>
</dbReference>
<keyword evidence="1" id="KW-0479">Metal-binding</keyword>
<keyword evidence="1" id="KW-0863">Zinc-finger</keyword>
<comment type="caution">
    <text evidence="3">The sequence shown here is derived from an EMBL/GenBank/DDBJ whole genome shotgun (WGS) entry which is preliminary data.</text>
</comment>
<evidence type="ECO:0000256" key="1">
    <source>
        <dbReference type="PROSITE-ProRule" id="PRU00024"/>
    </source>
</evidence>
<reference evidence="3" key="2">
    <citation type="submission" date="2020-11" db="EMBL/GenBank/DDBJ databases">
        <authorList>
            <person name="McCartney M.A."/>
            <person name="Auch B."/>
            <person name="Kono T."/>
            <person name="Mallez S."/>
            <person name="Becker A."/>
            <person name="Gohl D.M."/>
            <person name="Silverstein K.A.T."/>
            <person name="Koren S."/>
            <person name="Bechman K.B."/>
            <person name="Herman A."/>
            <person name="Abrahante J.E."/>
            <person name="Garbe J."/>
        </authorList>
    </citation>
    <scope>NUCLEOTIDE SEQUENCE</scope>
    <source>
        <strain evidence="3">Duluth1</strain>
        <tissue evidence="3">Whole animal</tissue>
    </source>
</reference>
<dbReference type="Gene3D" id="3.30.160.60">
    <property type="entry name" value="Classic Zinc Finger"/>
    <property type="match status" value="1"/>
</dbReference>
<keyword evidence="1" id="KW-0862">Zinc</keyword>
<accession>A0A9D4FUN1</accession>
<dbReference type="EMBL" id="JAIWYP010000006">
    <property type="protein sequence ID" value="KAH3803939.1"/>
    <property type="molecule type" value="Genomic_DNA"/>
</dbReference>
<sequence>MATSAASRDSDVVKYDCCTICEKERSVEVYAEFYCKRCLTYFCRTCINSHRQHGWWFNKKYPYGMDKIMKWPLSTKMESSLFACVIHKGQKLKMYCRYHSELCCSRCVERYHRQCIQVTTLTLAGTRTLTDFKNLSVRTENTLLQIKQCQIHQEDRVKSLNVSYNEHERLIVDGMRLNIISFLLLCETSTVNKGHKHIQYTVNEMREKIKNLLADFEKSTVKENKIELTIKKAPLMSVRYRCIRFHYELFHLHVFIQKVRDKSDLSFIASKKCQEKIQLSDTFLKETFPNHVLTVNGKSEYYVRIPSDSDTCWISGACVLPDRQVMVADGSNNNKVKLLDQQYQMVSHCDVAAHIEDMCLITPSEVAVAVDDDDTHEVQFITVTQRQLVTGRKLLLQHSCKGIAHYQGDLLIADGNALFKYSLSGKQVCRLYQDRSDTWTDSQTSGRWDVKSRKPSWITYSSVDWVKCSV</sequence>
<name>A0A9D4FUN1_DREPO</name>
<feature type="domain" description="B box-type" evidence="2">
    <location>
        <begin position="79"/>
        <end position="123"/>
    </location>
</feature>
<dbReference type="Proteomes" id="UP000828390">
    <property type="component" value="Unassembled WGS sequence"/>
</dbReference>
<proteinExistence type="predicted"/>
<evidence type="ECO:0000259" key="2">
    <source>
        <dbReference type="PROSITE" id="PS50119"/>
    </source>
</evidence>
<dbReference type="SUPFAM" id="SSF57845">
    <property type="entry name" value="B-box zinc-binding domain"/>
    <property type="match status" value="1"/>
</dbReference>
<keyword evidence="4" id="KW-1185">Reference proteome</keyword>
<evidence type="ECO:0000313" key="4">
    <source>
        <dbReference type="Proteomes" id="UP000828390"/>
    </source>
</evidence>
<reference evidence="3" key="1">
    <citation type="journal article" date="2019" name="bioRxiv">
        <title>The Genome of the Zebra Mussel, Dreissena polymorpha: A Resource for Invasive Species Research.</title>
        <authorList>
            <person name="McCartney M.A."/>
            <person name="Auch B."/>
            <person name="Kono T."/>
            <person name="Mallez S."/>
            <person name="Zhang Y."/>
            <person name="Obille A."/>
            <person name="Becker A."/>
            <person name="Abrahante J.E."/>
            <person name="Garbe J."/>
            <person name="Badalamenti J.P."/>
            <person name="Herman A."/>
            <person name="Mangelson H."/>
            <person name="Liachko I."/>
            <person name="Sullivan S."/>
            <person name="Sone E.D."/>
            <person name="Koren S."/>
            <person name="Silverstein K.A.T."/>
            <person name="Beckman K.B."/>
            <person name="Gohl D.M."/>
        </authorList>
    </citation>
    <scope>NUCLEOTIDE SEQUENCE</scope>
    <source>
        <strain evidence="3">Duluth1</strain>
        <tissue evidence="3">Whole animal</tissue>
    </source>
</reference>
<evidence type="ECO:0000313" key="3">
    <source>
        <dbReference type="EMBL" id="KAH3803939.1"/>
    </source>
</evidence>
<dbReference type="InterPro" id="IPR000315">
    <property type="entry name" value="Znf_B-box"/>
</dbReference>
<dbReference type="PROSITE" id="PS50119">
    <property type="entry name" value="ZF_BBOX"/>
    <property type="match status" value="1"/>
</dbReference>